<proteinExistence type="predicted"/>
<dbReference type="RefSeq" id="WP_091772575.1">
    <property type="nucleotide sequence ID" value="NZ_FOES01000003.1"/>
</dbReference>
<feature type="transmembrane region" description="Helical" evidence="1">
    <location>
        <begin position="459"/>
        <end position="480"/>
    </location>
</feature>
<feature type="transmembrane region" description="Helical" evidence="1">
    <location>
        <begin position="291"/>
        <end position="312"/>
    </location>
</feature>
<keyword evidence="1" id="KW-0472">Membrane</keyword>
<dbReference type="OrthoDB" id="1707224at2"/>
<dbReference type="EMBL" id="FOES01000003">
    <property type="protein sequence ID" value="SEP85645.1"/>
    <property type="molecule type" value="Genomic_DNA"/>
</dbReference>
<feature type="transmembrane region" description="Helical" evidence="1">
    <location>
        <begin position="492"/>
        <end position="520"/>
    </location>
</feature>
<feature type="transmembrane region" description="Helical" evidence="1">
    <location>
        <begin position="324"/>
        <end position="347"/>
    </location>
</feature>
<protein>
    <submittedName>
        <fullName evidence="2">Double zinc ribbon</fullName>
    </submittedName>
</protein>
<accession>A0A1H9BA02</accession>
<dbReference type="STRING" id="571933.SAMN05216362_103171"/>
<keyword evidence="1" id="KW-0812">Transmembrane</keyword>
<evidence type="ECO:0000256" key="1">
    <source>
        <dbReference type="SAM" id="Phobius"/>
    </source>
</evidence>
<keyword evidence="1" id="KW-1133">Transmembrane helix</keyword>
<feature type="transmembrane region" description="Helical" evidence="1">
    <location>
        <begin position="359"/>
        <end position="380"/>
    </location>
</feature>
<sequence length="527" mass="60091">MIYCTKCGTANLEHAIYCIEDGQPLHKSSKNINLIRPQNYQQTCFSCGADQEEHHQYCHVCGESVERVHVNEVEMKSHHPHYRKTLKEVNKSMIRVIPFVLLSIALLIVFSSLILNIVQNTSDRSEEAFHPEVPEGFEQVEWIYNYRYLTDSYNQMKLEATGGLDQLDRLEGTEDINSILSPFDIILFANLSKVSVSLTDQSEQETFHGYQTTSRPGLVFYFFLALLSLAIAGLAYSFKAKINNWQDWVIQAISFSVVYSLIIFLFSLFMDSTHQIDHGHSTQVTSYIYQSFDVLLKSFLISFLTILSVLSFKKGWSQPFFVKGLKVSLLTVLTIVSVFMFVSWLLLTSYIKNIELYDFLIDSSLISGVVLVGQIAIYLINFVFLNTIEIDTFGELGPGKISYQIFEKLNSPTNSELLEKGFHFIESFIWVLMGVTLIIIFIFSRAFKSLSNREKWLGFVVYSSSFAITLSAFTVAVTYFNDMNYTEDSNSFFIGFSATHMLIVSFLICLVISIIGSLTLKNRRSEG</sequence>
<name>A0A1H9BA02_9BACI</name>
<evidence type="ECO:0000313" key="3">
    <source>
        <dbReference type="Proteomes" id="UP000199427"/>
    </source>
</evidence>
<gene>
    <name evidence="2" type="ORF">SAMN05216362_103171</name>
</gene>
<feature type="transmembrane region" description="Helical" evidence="1">
    <location>
        <begin position="218"/>
        <end position="236"/>
    </location>
</feature>
<feature type="transmembrane region" description="Helical" evidence="1">
    <location>
        <begin position="248"/>
        <end position="270"/>
    </location>
</feature>
<dbReference type="AlphaFoldDB" id="A0A1H9BA02"/>
<keyword evidence="3" id="KW-1185">Reference proteome</keyword>
<feature type="transmembrane region" description="Helical" evidence="1">
    <location>
        <begin position="96"/>
        <end position="118"/>
    </location>
</feature>
<organism evidence="2 3">
    <name type="scientific">Piscibacillus halophilus</name>
    <dbReference type="NCBI Taxonomy" id="571933"/>
    <lineage>
        <taxon>Bacteria</taxon>
        <taxon>Bacillati</taxon>
        <taxon>Bacillota</taxon>
        <taxon>Bacilli</taxon>
        <taxon>Bacillales</taxon>
        <taxon>Bacillaceae</taxon>
        <taxon>Piscibacillus</taxon>
    </lineage>
</organism>
<evidence type="ECO:0000313" key="2">
    <source>
        <dbReference type="EMBL" id="SEP85645.1"/>
    </source>
</evidence>
<dbReference type="Proteomes" id="UP000199427">
    <property type="component" value="Unassembled WGS sequence"/>
</dbReference>
<feature type="transmembrane region" description="Helical" evidence="1">
    <location>
        <begin position="427"/>
        <end position="447"/>
    </location>
</feature>
<reference evidence="2 3" key="1">
    <citation type="submission" date="2016-10" db="EMBL/GenBank/DDBJ databases">
        <authorList>
            <person name="de Groot N.N."/>
        </authorList>
    </citation>
    <scope>NUCLEOTIDE SEQUENCE [LARGE SCALE GENOMIC DNA]</scope>
    <source>
        <strain evidence="2 3">DSM 21633</strain>
    </source>
</reference>